<feature type="compositionally biased region" description="Basic and acidic residues" evidence="1">
    <location>
        <begin position="304"/>
        <end position="317"/>
    </location>
</feature>
<sequence length="390" mass="43171">MTGTKILFRRYRKQNVAAGNVPRCVNKKFVESNARKHINGAQNKLLIDAIQENRSQSDSSTDEETLESSTCINNGFLIVPIPRRQDAFVPPKSMFDGVPERRKSKSMTKLLGWNKRSQSTKSSVSSSRTVQSPYISKSSFNNLSPSLRSSGQMSGSAWQKPTSSIIPLRSSINDEESTQHVTPPSVVEMNVPLSTSDSFTLPIVISPAFKFVPIGYSSDADDCCSFHSSDYDVCKSNSDLDSSNRYSEDVKKSQANSSAAADASDVNEDHAAQNTEKPNDMKEATKSEVDLTPFELDHGMSSQSRDDSIDKFESSESDIKLSKTRSSSSLVIISREFSIVSLYDAEPTKSQSSDNEDCRQNSQTQARLGDFWFLWEQVTSLVYCGAHSTY</sequence>
<feature type="compositionally biased region" description="Low complexity" evidence="1">
    <location>
        <begin position="253"/>
        <end position="264"/>
    </location>
</feature>
<reference evidence="2 3" key="1">
    <citation type="submission" date="2024-10" db="EMBL/GenBank/DDBJ databases">
        <title>Updated reference genomes for cyclostephanoid diatoms.</title>
        <authorList>
            <person name="Roberts W.R."/>
            <person name="Alverson A.J."/>
        </authorList>
    </citation>
    <scope>NUCLEOTIDE SEQUENCE [LARGE SCALE GENOMIC DNA]</scope>
    <source>
        <strain evidence="2 3">AJA010-31</strain>
    </source>
</reference>
<comment type="caution">
    <text evidence="2">The sequence shown here is derived from an EMBL/GenBank/DDBJ whole genome shotgun (WGS) entry which is preliminary data.</text>
</comment>
<accession>A0ABD3NFR9</accession>
<feature type="compositionally biased region" description="Low complexity" evidence="1">
    <location>
        <begin position="115"/>
        <end position="128"/>
    </location>
</feature>
<dbReference type="Proteomes" id="UP001530400">
    <property type="component" value="Unassembled WGS sequence"/>
</dbReference>
<feature type="region of interest" description="Disordered" evidence="1">
    <location>
        <begin position="88"/>
        <end position="128"/>
    </location>
</feature>
<name>A0ABD3NFR9_9STRA</name>
<dbReference type="AlphaFoldDB" id="A0ABD3NFR9"/>
<evidence type="ECO:0000256" key="1">
    <source>
        <dbReference type="SAM" id="MobiDB-lite"/>
    </source>
</evidence>
<dbReference type="EMBL" id="JALLPJ020001220">
    <property type="protein sequence ID" value="KAL3773767.1"/>
    <property type="molecule type" value="Genomic_DNA"/>
</dbReference>
<evidence type="ECO:0000313" key="2">
    <source>
        <dbReference type="EMBL" id="KAL3773767.1"/>
    </source>
</evidence>
<proteinExistence type="predicted"/>
<evidence type="ECO:0000313" key="3">
    <source>
        <dbReference type="Proteomes" id="UP001530400"/>
    </source>
</evidence>
<feature type="region of interest" description="Disordered" evidence="1">
    <location>
        <begin position="235"/>
        <end position="317"/>
    </location>
</feature>
<keyword evidence="3" id="KW-1185">Reference proteome</keyword>
<organism evidence="2 3">
    <name type="scientific">Cyclotella atomus</name>
    <dbReference type="NCBI Taxonomy" id="382360"/>
    <lineage>
        <taxon>Eukaryota</taxon>
        <taxon>Sar</taxon>
        <taxon>Stramenopiles</taxon>
        <taxon>Ochrophyta</taxon>
        <taxon>Bacillariophyta</taxon>
        <taxon>Coscinodiscophyceae</taxon>
        <taxon>Thalassiosirophycidae</taxon>
        <taxon>Stephanodiscales</taxon>
        <taxon>Stephanodiscaceae</taxon>
        <taxon>Cyclotella</taxon>
    </lineage>
</organism>
<feature type="compositionally biased region" description="Basic and acidic residues" evidence="1">
    <location>
        <begin position="267"/>
        <end position="289"/>
    </location>
</feature>
<feature type="compositionally biased region" description="Polar residues" evidence="1">
    <location>
        <begin position="235"/>
        <end position="245"/>
    </location>
</feature>
<gene>
    <name evidence="2" type="ORF">ACHAWO_012305</name>
</gene>
<protein>
    <submittedName>
        <fullName evidence="2">Uncharacterized protein</fullName>
    </submittedName>
</protein>